<evidence type="ECO:0008006" key="4">
    <source>
        <dbReference type="Google" id="ProtNLM"/>
    </source>
</evidence>
<keyword evidence="1" id="KW-0472">Membrane</keyword>
<sequence>MRSVSNQRTGPGGESPDSRLASVLRFSTELVAWVATPWALWSLSVPLALLSVVVLIGLPTVFTTPGDKAHGMIPVPGAVTVVLVLMQLAAAVVSAWTAWSAPVAIVVSLLAVACVVTEIPRWRWLAVR</sequence>
<dbReference type="AlphaFoldDB" id="D2AUX6"/>
<dbReference type="HOGENOM" id="CLU_137989_0_0_11"/>
<gene>
    <name evidence="2" type="ordered locus">Sros_3922</name>
</gene>
<keyword evidence="3" id="KW-1185">Reference proteome</keyword>
<dbReference type="Proteomes" id="UP000002029">
    <property type="component" value="Chromosome"/>
</dbReference>
<evidence type="ECO:0000313" key="2">
    <source>
        <dbReference type="EMBL" id="ACZ86838.1"/>
    </source>
</evidence>
<accession>D2AUX6</accession>
<dbReference type="eggNOG" id="ENOG5033396">
    <property type="taxonomic scope" value="Bacteria"/>
</dbReference>
<keyword evidence="1" id="KW-1133">Transmembrane helix</keyword>
<proteinExistence type="predicted"/>
<name>D2AUX6_STRRD</name>
<feature type="transmembrane region" description="Helical" evidence="1">
    <location>
        <begin position="38"/>
        <end position="61"/>
    </location>
</feature>
<protein>
    <recommendedName>
        <fullName evidence="4">Integral membrane protein</fullName>
    </recommendedName>
</protein>
<feature type="transmembrane region" description="Helical" evidence="1">
    <location>
        <begin position="73"/>
        <end position="93"/>
    </location>
</feature>
<dbReference type="EMBL" id="CP001814">
    <property type="protein sequence ID" value="ACZ86838.1"/>
    <property type="molecule type" value="Genomic_DNA"/>
</dbReference>
<organism evidence="2 3">
    <name type="scientific">Streptosporangium roseum (strain ATCC 12428 / DSM 43021 / JCM 3005 / KCTC 9067 / NCIMB 10171 / NRRL 2505 / NI 9100)</name>
    <dbReference type="NCBI Taxonomy" id="479432"/>
    <lineage>
        <taxon>Bacteria</taxon>
        <taxon>Bacillati</taxon>
        <taxon>Actinomycetota</taxon>
        <taxon>Actinomycetes</taxon>
        <taxon>Streptosporangiales</taxon>
        <taxon>Streptosporangiaceae</taxon>
        <taxon>Streptosporangium</taxon>
    </lineage>
</organism>
<dbReference type="KEGG" id="sro:Sros_3922"/>
<feature type="transmembrane region" description="Helical" evidence="1">
    <location>
        <begin position="99"/>
        <end position="119"/>
    </location>
</feature>
<evidence type="ECO:0000256" key="1">
    <source>
        <dbReference type="SAM" id="Phobius"/>
    </source>
</evidence>
<evidence type="ECO:0000313" key="3">
    <source>
        <dbReference type="Proteomes" id="UP000002029"/>
    </source>
</evidence>
<keyword evidence="1" id="KW-0812">Transmembrane</keyword>
<reference evidence="2 3" key="1">
    <citation type="journal article" date="2010" name="Stand. Genomic Sci.">
        <title>Complete genome sequence of Streptosporangium roseum type strain (NI 9100).</title>
        <authorList>
            <person name="Nolan M."/>
            <person name="Sikorski J."/>
            <person name="Jando M."/>
            <person name="Lucas S."/>
            <person name="Lapidus A."/>
            <person name="Glavina Del Rio T."/>
            <person name="Chen F."/>
            <person name="Tice H."/>
            <person name="Pitluck S."/>
            <person name="Cheng J.F."/>
            <person name="Chertkov O."/>
            <person name="Sims D."/>
            <person name="Meincke L."/>
            <person name="Brettin T."/>
            <person name="Han C."/>
            <person name="Detter J.C."/>
            <person name="Bruce D."/>
            <person name="Goodwin L."/>
            <person name="Land M."/>
            <person name="Hauser L."/>
            <person name="Chang Y.J."/>
            <person name="Jeffries C.D."/>
            <person name="Ivanova N."/>
            <person name="Mavromatis K."/>
            <person name="Mikhailova N."/>
            <person name="Chen A."/>
            <person name="Palaniappan K."/>
            <person name="Chain P."/>
            <person name="Rohde M."/>
            <person name="Goker M."/>
            <person name="Bristow J."/>
            <person name="Eisen J.A."/>
            <person name="Markowitz V."/>
            <person name="Hugenholtz P."/>
            <person name="Kyrpides N.C."/>
            <person name="Klenk H.P."/>
        </authorList>
    </citation>
    <scope>NUCLEOTIDE SEQUENCE [LARGE SCALE GENOMIC DNA]</scope>
    <source>
        <strain evidence="3">ATCC 12428 / DSM 43021 / JCM 3005 / NI 9100</strain>
    </source>
</reference>